<keyword evidence="1" id="KW-0812">Transmembrane</keyword>
<feature type="transmembrane region" description="Helical" evidence="1">
    <location>
        <begin position="12"/>
        <end position="37"/>
    </location>
</feature>
<name>A0AAX6SHF2_HETGA</name>
<keyword evidence="2" id="KW-1185">Reference proteome</keyword>
<dbReference type="InterPro" id="IPR035940">
    <property type="entry name" value="CAP_sf"/>
</dbReference>
<dbReference type="AlphaFoldDB" id="A0AAX6SHF2"/>
<evidence type="ECO:0000313" key="3">
    <source>
        <dbReference type="RefSeq" id="XP_021108244.1"/>
    </source>
</evidence>
<evidence type="ECO:0000313" key="2">
    <source>
        <dbReference type="Proteomes" id="UP000694906"/>
    </source>
</evidence>
<gene>
    <name evidence="3" type="primary">LOC101720340</name>
</gene>
<dbReference type="Proteomes" id="UP000694906">
    <property type="component" value="Unplaced"/>
</dbReference>
<keyword evidence="1" id="KW-1133">Transmembrane helix</keyword>
<organism evidence="2 3">
    <name type="scientific">Heterocephalus glaber</name>
    <name type="common">Naked mole rat</name>
    <dbReference type="NCBI Taxonomy" id="10181"/>
    <lineage>
        <taxon>Eukaryota</taxon>
        <taxon>Metazoa</taxon>
        <taxon>Chordata</taxon>
        <taxon>Craniata</taxon>
        <taxon>Vertebrata</taxon>
        <taxon>Euteleostomi</taxon>
        <taxon>Mammalia</taxon>
        <taxon>Eutheria</taxon>
        <taxon>Euarchontoglires</taxon>
        <taxon>Glires</taxon>
        <taxon>Rodentia</taxon>
        <taxon>Hystricomorpha</taxon>
        <taxon>Bathyergidae</taxon>
        <taxon>Heterocephalus</taxon>
    </lineage>
</organism>
<keyword evidence="1" id="KW-0472">Membrane</keyword>
<accession>A0AAX6SHF2</accession>
<dbReference type="RefSeq" id="XP_021108244.1">
    <property type="nucleotide sequence ID" value="XM_021252585.1"/>
</dbReference>
<protein>
    <submittedName>
        <fullName evidence="3">Cysteine-rich secretory protein 3-like isoform X1</fullName>
    </submittedName>
</protein>
<sequence>MTPPNSREQGRIVCFGLAARGAMALFSVILFPVAMLLSSFPVKGDENEAFAALSTSLPEVQEEIVNKHNELRRAVSPTASDMLKMM</sequence>
<reference evidence="3" key="1">
    <citation type="submission" date="2025-08" db="UniProtKB">
        <authorList>
            <consortium name="RefSeq"/>
        </authorList>
    </citation>
    <scope>IDENTIFICATION</scope>
</reference>
<dbReference type="SUPFAM" id="SSF55797">
    <property type="entry name" value="PR-1-like"/>
    <property type="match status" value="1"/>
</dbReference>
<evidence type="ECO:0000256" key="1">
    <source>
        <dbReference type="SAM" id="Phobius"/>
    </source>
</evidence>
<dbReference type="GeneID" id="101720340"/>
<proteinExistence type="predicted"/>